<reference evidence="4 5" key="1">
    <citation type="journal article" date="2015" name="Genome Announc.">
        <title>Expanding the biotechnology potential of lactobacilli through comparative genomics of 213 strains and associated genera.</title>
        <authorList>
            <person name="Sun Z."/>
            <person name="Harris H.M."/>
            <person name="McCann A."/>
            <person name="Guo C."/>
            <person name="Argimon S."/>
            <person name="Zhang W."/>
            <person name="Yang X."/>
            <person name="Jeffery I.B."/>
            <person name="Cooney J.C."/>
            <person name="Kagawa T.F."/>
            <person name="Liu W."/>
            <person name="Song Y."/>
            <person name="Salvetti E."/>
            <person name="Wrobel A."/>
            <person name="Rasinkangas P."/>
            <person name="Parkhill J."/>
            <person name="Rea M.C."/>
            <person name="O'Sullivan O."/>
            <person name="Ritari J."/>
            <person name="Douillard F.P."/>
            <person name="Paul Ross R."/>
            <person name="Yang R."/>
            <person name="Briner A.E."/>
            <person name="Felis G.E."/>
            <person name="de Vos W.M."/>
            <person name="Barrangou R."/>
            <person name="Klaenhammer T.R."/>
            <person name="Caufield P.W."/>
            <person name="Cui Y."/>
            <person name="Zhang H."/>
            <person name="O'Toole P.W."/>
        </authorList>
    </citation>
    <scope>NUCLEOTIDE SEQUENCE [LARGE SCALE GENOMIC DNA]</scope>
    <source>
        <strain evidence="4 5">DSM 12744</strain>
    </source>
</reference>
<dbReference type="Pfam" id="PF16729">
    <property type="entry name" value="DUF5067"/>
    <property type="match status" value="1"/>
</dbReference>
<dbReference type="InterPro" id="IPR010916">
    <property type="entry name" value="TonB_box_CS"/>
</dbReference>
<protein>
    <submittedName>
        <fullName evidence="4">Prophage protein</fullName>
    </submittedName>
</protein>
<dbReference type="AlphaFoldDB" id="A0A0R1N594"/>
<organism evidence="4 5">
    <name type="scientific">Schleiferilactobacillus perolens DSM 12744</name>
    <dbReference type="NCBI Taxonomy" id="1423792"/>
    <lineage>
        <taxon>Bacteria</taxon>
        <taxon>Bacillati</taxon>
        <taxon>Bacillota</taxon>
        <taxon>Bacilli</taxon>
        <taxon>Lactobacillales</taxon>
        <taxon>Lactobacillaceae</taxon>
        <taxon>Schleiferilactobacillus</taxon>
    </lineage>
</organism>
<sequence>MLGSGIIAIVVVIVLLIVVLSNPGTQSPDYTAATFENALNDGKKIDGKTVQFTVKRFEPRSAFGYNLITGKHLNFVSAENPDVTIGDTVTVTAKKSRSFVGSWIVSYENLKKDRLGKKEKTAVPNRSSSVKGTNKTSSTKSTSMATSKSENAASHDPNHWTFKNDVFDAGNMTYKLTKSEVRDSISDGKKNLVIYTDVTNNSKKEMDPSNIYMVVHATQKNDTSNKDLNPGMNDMDDEGNNALQEQEDIMNNNLLPGKTAQGVLIFQLENTNPVTLRFMDAKFQTIGTKIYNIK</sequence>
<feature type="compositionally biased region" description="Low complexity" evidence="2">
    <location>
        <begin position="127"/>
        <end position="149"/>
    </location>
</feature>
<feature type="domain" description="DUF5067" evidence="3">
    <location>
        <begin position="149"/>
        <end position="280"/>
    </location>
</feature>
<keyword evidence="5" id="KW-1185">Reference proteome</keyword>
<feature type="region of interest" description="Disordered" evidence="2">
    <location>
        <begin position="116"/>
        <end position="157"/>
    </location>
</feature>
<accession>A0A0R1N594</accession>
<dbReference type="EMBL" id="AZEC01000010">
    <property type="protein sequence ID" value="KRL11915.1"/>
    <property type="molecule type" value="Genomic_DNA"/>
</dbReference>
<evidence type="ECO:0000313" key="4">
    <source>
        <dbReference type="EMBL" id="KRL11915.1"/>
    </source>
</evidence>
<evidence type="ECO:0000259" key="3">
    <source>
        <dbReference type="Pfam" id="PF16729"/>
    </source>
</evidence>
<dbReference type="Proteomes" id="UP000051330">
    <property type="component" value="Unassembled WGS sequence"/>
</dbReference>
<name>A0A0R1N594_9LACO</name>
<dbReference type="PATRIC" id="fig|1423792.3.peg.532"/>
<keyword evidence="1" id="KW-0732">Signal</keyword>
<dbReference type="PROSITE" id="PS00430">
    <property type="entry name" value="TONB_DEPENDENT_REC_1"/>
    <property type="match status" value="1"/>
</dbReference>
<evidence type="ECO:0000256" key="2">
    <source>
        <dbReference type="SAM" id="MobiDB-lite"/>
    </source>
</evidence>
<dbReference type="InterPro" id="IPR031989">
    <property type="entry name" value="DUF5067"/>
</dbReference>
<comment type="caution">
    <text evidence="4">The sequence shown here is derived from an EMBL/GenBank/DDBJ whole genome shotgun (WGS) entry which is preliminary data.</text>
</comment>
<dbReference type="InterPro" id="IPR029050">
    <property type="entry name" value="Immunoprotect_excell_Ig-like"/>
</dbReference>
<evidence type="ECO:0000256" key="1">
    <source>
        <dbReference type="ARBA" id="ARBA00022729"/>
    </source>
</evidence>
<gene>
    <name evidence="4" type="ORF">FD09_GL000523</name>
</gene>
<dbReference type="Gene3D" id="2.60.40.1240">
    <property type="match status" value="1"/>
</dbReference>
<dbReference type="STRING" id="1423792.FD09_GL000523"/>
<proteinExistence type="predicted"/>
<evidence type="ECO:0000313" key="5">
    <source>
        <dbReference type="Proteomes" id="UP000051330"/>
    </source>
</evidence>